<feature type="compositionally biased region" description="Low complexity" evidence="1">
    <location>
        <begin position="32"/>
        <end position="45"/>
    </location>
</feature>
<dbReference type="RefSeq" id="XP_016642100.1">
    <property type="nucleotide sequence ID" value="XM_016788343.1"/>
</dbReference>
<sequence length="653" mass="71904">MANATRSGRPLKNLPPSPHRGSNANNEPHLMATSAARANTGAAGALPQGKANNLSRGAAGAGGRAKRGLDAIEEEIDGKANVKRSRISVDIPAARSVDTSHSRTANSAGAGSARATQRGTKRSHHQTQQAQQEAQRAAPTTTTTNDNNNSANCHARAPDDEDDETATKHANKKQKVHDSQHQHQHQQSHNHGAKPTKHQEKVRNGIQHELDKLQPAPADTKPEGRKLRSQETIRFKSELSTYFPEYDEIIGNDPKEHHLLNLETPIIIIETSLATEHGNANNLLAQQKAFLDSPSNEPLFSVRHYGDASFNNLHDSQLIDFGFLEARDKNKALEDPLPDTYFEPAHKKAERLEKSIRNTERGRAQHERDRVIRLLDGLQGHDWLRIMGVSGITESRKKSFEPARDHFVKGCQSILDKFRRWTLFEKRRKQERERIAQEHAQNERAPAASSSKSQKDSTDTATATHIEDGATVGDDASVVSDPTSDVDASIAKQLQEEVLARARVASETTAPTTTAPPTTNGNGAKATAKRKGDIAKITKKTTKRSHTTTSAAKPASITKSASTKKPVAKAKPTKATSTKTELVKGFTSFFEKKHERDAALSRGRRPSRKVLAWGRPIPEMPERDFELPEELKDPEIIAALARKRRRDRRAGKA</sequence>
<dbReference type="GO" id="GO:0004402">
    <property type="term" value="F:histone acetyltransferase activity"/>
    <property type="evidence" value="ECO:0007669"/>
    <property type="project" value="TreeGrafter"/>
</dbReference>
<feature type="region of interest" description="Disordered" evidence="1">
    <location>
        <begin position="432"/>
        <end position="488"/>
    </location>
</feature>
<protein>
    <recommendedName>
        <fullName evidence="2">Something about silencing protein 4 domain-containing protein</fullName>
    </recommendedName>
</protein>
<dbReference type="InterPro" id="IPR038988">
    <property type="entry name" value="Sas4"/>
</dbReference>
<dbReference type="Pfam" id="PF15460">
    <property type="entry name" value="SAS4"/>
    <property type="match status" value="1"/>
</dbReference>
<gene>
    <name evidence="3" type="ORF">SAPIO_CDS6167</name>
</gene>
<dbReference type="PANTHER" id="PTHR38422">
    <property type="entry name" value="SOMETHING ABOUT SILENCING PROTEIN 4"/>
    <property type="match status" value="1"/>
</dbReference>
<dbReference type="GeneID" id="27725239"/>
<evidence type="ECO:0000259" key="2">
    <source>
        <dbReference type="Pfam" id="PF15460"/>
    </source>
</evidence>
<dbReference type="GO" id="GO:0033255">
    <property type="term" value="C:SAS acetyltransferase complex"/>
    <property type="evidence" value="ECO:0007669"/>
    <property type="project" value="InterPro"/>
</dbReference>
<comment type="caution">
    <text evidence="3">The sequence shown here is derived from an EMBL/GenBank/DDBJ whole genome shotgun (WGS) entry which is preliminary data.</text>
</comment>
<feature type="compositionally biased region" description="Low complexity" evidence="1">
    <location>
        <begin position="126"/>
        <end position="155"/>
    </location>
</feature>
<dbReference type="OrthoDB" id="1938992at2759"/>
<feature type="compositionally biased region" description="Polar residues" evidence="1">
    <location>
        <begin position="97"/>
        <end position="118"/>
    </location>
</feature>
<feature type="domain" description="Something about silencing protein 4" evidence="2">
    <location>
        <begin position="335"/>
        <end position="430"/>
    </location>
</feature>
<proteinExistence type="predicted"/>
<dbReference type="PANTHER" id="PTHR38422:SF1">
    <property type="entry name" value="SOMETHING ABOUT SILENCING PROTEIN 4"/>
    <property type="match status" value="1"/>
</dbReference>
<evidence type="ECO:0000313" key="3">
    <source>
        <dbReference type="EMBL" id="KEZ42301.1"/>
    </source>
</evidence>
<dbReference type="Proteomes" id="UP000028545">
    <property type="component" value="Unassembled WGS sequence"/>
</dbReference>
<dbReference type="HOGENOM" id="CLU_011914_1_0_1"/>
<feature type="compositionally biased region" description="Low complexity" evidence="1">
    <location>
        <begin position="508"/>
        <end position="519"/>
    </location>
</feature>
<dbReference type="AlphaFoldDB" id="A0A084G4N9"/>
<accession>A0A084G4N9</accession>
<keyword evidence="4" id="KW-1185">Reference proteome</keyword>
<feature type="region of interest" description="Disordered" evidence="1">
    <location>
        <begin position="1"/>
        <end position="231"/>
    </location>
</feature>
<dbReference type="KEGG" id="sapo:SAPIO_CDS6167"/>
<reference evidence="3 4" key="1">
    <citation type="journal article" date="2014" name="Genome Announc.">
        <title>Draft genome sequence of the pathogenic fungus Scedosporium apiospermum.</title>
        <authorList>
            <person name="Vandeputte P."/>
            <person name="Ghamrawi S."/>
            <person name="Rechenmann M."/>
            <person name="Iltis A."/>
            <person name="Giraud S."/>
            <person name="Fleury M."/>
            <person name="Thornton C."/>
            <person name="Delhaes L."/>
            <person name="Meyer W."/>
            <person name="Papon N."/>
            <person name="Bouchara J.P."/>
        </authorList>
    </citation>
    <scope>NUCLEOTIDE SEQUENCE [LARGE SCALE GENOMIC DNA]</scope>
    <source>
        <strain evidence="3 4">IHEM 14462</strain>
    </source>
</reference>
<name>A0A084G4N9_PSEDA</name>
<feature type="compositionally biased region" description="Basic residues" evidence="1">
    <location>
        <begin position="182"/>
        <end position="196"/>
    </location>
</feature>
<feature type="compositionally biased region" description="Basic and acidic residues" evidence="1">
    <location>
        <begin position="220"/>
        <end position="231"/>
    </location>
</feature>
<evidence type="ECO:0000313" key="4">
    <source>
        <dbReference type="Proteomes" id="UP000028545"/>
    </source>
</evidence>
<feature type="compositionally biased region" description="Basic and acidic residues" evidence="1">
    <location>
        <begin position="197"/>
        <end position="212"/>
    </location>
</feature>
<feature type="compositionally biased region" description="Low complexity" evidence="1">
    <location>
        <begin position="547"/>
        <end position="565"/>
    </location>
</feature>
<organism evidence="3 4">
    <name type="scientific">Pseudallescheria apiosperma</name>
    <name type="common">Scedosporium apiospermum</name>
    <dbReference type="NCBI Taxonomy" id="563466"/>
    <lineage>
        <taxon>Eukaryota</taxon>
        <taxon>Fungi</taxon>
        <taxon>Dikarya</taxon>
        <taxon>Ascomycota</taxon>
        <taxon>Pezizomycotina</taxon>
        <taxon>Sordariomycetes</taxon>
        <taxon>Hypocreomycetidae</taxon>
        <taxon>Microascales</taxon>
        <taxon>Microascaceae</taxon>
        <taxon>Scedosporium</taxon>
    </lineage>
</organism>
<dbReference type="OMA" id="ELAMYFP"/>
<dbReference type="VEuPathDB" id="FungiDB:SAPIO_CDS6167"/>
<dbReference type="EMBL" id="JOWA01000100">
    <property type="protein sequence ID" value="KEZ42301.1"/>
    <property type="molecule type" value="Genomic_DNA"/>
</dbReference>
<evidence type="ECO:0000256" key="1">
    <source>
        <dbReference type="SAM" id="MobiDB-lite"/>
    </source>
</evidence>
<feature type="compositionally biased region" description="Basic and acidic residues" evidence="1">
    <location>
        <begin position="432"/>
        <end position="442"/>
    </location>
</feature>
<feature type="region of interest" description="Disordered" evidence="1">
    <location>
        <begin position="503"/>
        <end position="578"/>
    </location>
</feature>
<dbReference type="InterPro" id="IPR029184">
    <property type="entry name" value="Sas4_dom"/>
</dbReference>
<feature type="compositionally biased region" description="Basic residues" evidence="1">
    <location>
        <begin position="537"/>
        <end position="546"/>
    </location>
</feature>